<gene>
    <name evidence="1" type="ORF">S06H3_21666</name>
</gene>
<comment type="caution">
    <text evidence="1">The sequence shown here is derived from an EMBL/GenBank/DDBJ whole genome shotgun (WGS) entry which is preliminary data.</text>
</comment>
<evidence type="ECO:0000313" key="1">
    <source>
        <dbReference type="EMBL" id="GAI07706.1"/>
    </source>
</evidence>
<dbReference type="EMBL" id="BARV01011417">
    <property type="protein sequence ID" value="GAI07706.1"/>
    <property type="molecule type" value="Genomic_DNA"/>
</dbReference>
<sequence length="52" mass="5981">SPETKERLDALRDKGETYDQLVERLLRVYNTIKDVSDTLGPAHYLKGVHSDH</sequence>
<accession>X1LPD9</accession>
<protein>
    <submittedName>
        <fullName evidence="1">Uncharacterized protein</fullName>
    </submittedName>
</protein>
<organism evidence="1">
    <name type="scientific">marine sediment metagenome</name>
    <dbReference type="NCBI Taxonomy" id="412755"/>
    <lineage>
        <taxon>unclassified sequences</taxon>
        <taxon>metagenomes</taxon>
        <taxon>ecological metagenomes</taxon>
    </lineage>
</organism>
<dbReference type="InterPro" id="IPR055979">
    <property type="entry name" value="DUF7557"/>
</dbReference>
<dbReference type="AlphaFoldDB" id="X1LPD9"/>
<feature type="non-terminal residue" evidence="1">
    <location>
        <position position="1"/>
    </location>
</feature>
<proteinExistence type="predicted"/>
<reference evidence="1" key="1">
    <citation type="journal article" date="2014" name="Front. Microbiol.">
        <title>High frequency of phylogenetically diverse reductive dehalogenase-homologous genes in deep subseafloor sedimentary metagenomes.</title>
        <authorList>
            <person name="Kawai M."/>
            <person name="Futagami T."/>
            <person name="Toyoda A."/>
            <person name="Takaki Y."/>
            <person name="Nishi S."/>
            <person name="Hori S."/>
            <person name="Arai W."/>
            <person name="Tsubouchi T."/>
            <person name="Morono Y."/>
            <person name="Uchiyama I."/>
            <person name="Ito T."/>
            <person name="Fujiyama A."/>
            <person name="Inagaki F."/>
            <person name="Takami H."/>
        </authorList>
    </citation>
    <scope>NUCLEOTIDE SEQUENCE</scope>
    <source>
        <strain evidence="1">Expedition CK06-06</strain>
    </source>
</reference>
<dbReference type="Pfam" id="PF24434">
    <property type="entry name" value="DUF7557"/>
    <property type="match status" value="1"/>
</dbReference>
<name>X1LPD9_9ZZZZ</name>